<feature type="compositionally biased region" description="Basic and acidic residues" evidence="1">
    <location>
        <begin position="17"/>
        <end position="31"/>
    </location>
</feature>
<name>A0A8H7A4P1_9EURO</name>
<comment type="caution">
    <text evidence="2">The sequence shown here is derived from an EMBL/GenBank/DDBJ whole genome shotgun (WGS) entry which is preliminary data.</text>
</comment>
<evidence type="ECO:0000313" key="3">
    <source>
        <dbReference type="Proteomes" id="UP000606974"/>
    </source>
</evidence>
<gene>
    <name evidence="2" type="ORF">GJ744_005455</name>
</gene>
<feature type="region of interest" description="Disordered" evidence="1">
    <location>
        <begin position="250"/>
        <end position="320"/>
    </location>
</feature>
<proteinExistence type="predicted"/>
<feature type="compositionally biased region" description="Polar residues" evidence="1">
    <location>
        <begin position="174"/>
        <end position="208"/>
    </location>
</feature>
<reference evidence="2" key="1">
    <citation type="submission" date="2020-02" db="EMBL/GenBank/DDBJ databases">
        <authorList>
            <person name="Palmer J.M."/>
        </authorList>
    </citation>
    <scope>NUCLEOTIDE SEQUENCE</scope>
    <source>
        <strain evidence="2">EPUS1.4</strain>
        <tissue evidence="2">Thallus</tissue>
    </source>
</reference>
<evidence type="ECO:0000313" key="2">
    <source>
        <dbReference type="EMBL" id="KAF7502590.1"/>
    </source>
</evidence>
<evidence type="ECO:0000256" key="1">
    <source>
        <dbReference type="SAM" id="MobiDB-lite"/>
    </source>
</evidence>
<feature type="compositionally biased region" description="Polar residues" evidence="1">
    <location>
        <begin position="1"/>
        <end position="12"/>
    </location>
</feature>
<feature type="region of interest" description="Disordered" evidence="1">
    <location>
        <begin position="1"/>
        <end position="31"/>
    </location>
</feature>
<dbReference type="AlphaFoldDB" id="A0A8H7A4P1"/>
<dbReference type="Proteomes" id="UP000606974">
    <property type="component" value="Unassembled WGS sequence"/>
</dbReference>
<sequence>MNPRAEQSSPASQARHMRVDAESQTDEEKLRSENFIIKSENAHLNQKYKDTLAKNTKYRDKEESYEKKIATHLAEIARLEGRNRKTLLELDGTLMEVTRLKASKAVLEETCHKQCEEINAGEKRFDDYIQAVTNLTLHFRRSPPDSTIHGPSARAFRSGVRCHETENSRPADMNSLSSIPRTESGIISTPQLQQKGGETKATEITSSPVIKREHQDQYEYHLSEPTDATAFPRTSRTDLDVLPSVSDRVQAGHHSLSTTDEQEDPQRNPVAPEECSKKRARLPDEELGHLMDKRRRDEHSRYARRGSSKATDPRLQLRRR</sequence>
<feature type="region of interest" description="Disordered" evidence="1">
    <location>
        <begin position="163"/>
        <end position="212"/>
    </location>
</feature>
<organism evidence="2 3">
    <name type="scientific">Endocarpon pusillum</name>
    <dbReference type="NCBI Taxonomy" id="364733"/>
    <lineage>
        <taxon>Eukaryota</taxon>
        <taxon>Fungi</taxon>
        <taxon>Dikarya</taxon>
        <taxon>Ascomycota</taxon>
        <taxon>Pezizomycotina</taxon>
        <taxon>Eurotiomycetes</taxon>
        <taxon>Chaetothyriomycetidae</taxon>
        <taxon>Verrucariales</taxon>
        <taxon>Verrucariaceae</taxon>
        <taxon>Endocarpon</taxon>
    </lineage>
</organism>
<protein>
    <submittedName>
        <fullName evidence="2">Uncharacterized protein</fullName>
    </submittedName>
</protein>
<accession>A0A8H7A4P1</accession>
<feature type="compositionally biased region" description="Basic and acidic residues" evidence="1">
    <location>
        <begin position="274"/>
        <end position="301"/>
    </location>
</feature>
<keyword evidence="3" id="KW-1185">Reference proteome</keyword>
<dbReference type="EMBL" id="JAACFV010000236">
    <property type="protein sequence ID" value="KAF7502590.1"/>
    <property type="molecule type" value="Genomic_DNA"/>
</dbReference>